<dbReference type="GO" id="GO:0008017">
    <property type="term" value="F:microtubule binding"/>
    <property type="evidence" value="ECO:0007669"/>
    <property type="project" value="InterPro"/>
</dbReference>
<dbReference type="GO" id="GO:0005875">
    <property type="term" value="C:microtubule associated complex"/>
    <property type="evidence" value="ECO:0007669"/>
    <property type="project" value="TreeGrafter"/>
</dbReference>
<dbReference type="PROSITE" id="PS50067">
    <property type="entry name" value="KINESIN_MOTOR_2"/>
    <property type="match status" value="1"/>
</dbReference>
<dbReference type="GO" id="GO:0007018">
    <property type="term" value="P:microtubule-based movement"/>
    <property type="evidence" value="ECO:0007669"/>
    <property type="project" value="InterPro"/>
</dbReference>
<accession>A0A1E4T5R9</accession>
<feature type="binding site" evidence="1">
    <location>
        <begin position="111"/>
        <end position="118"/>
    </location>
    <ligand>
        <name>ATP</name>
        <dbReference type="ChEBI" id="CHEBI:30616"/>
    </ligand>
</feature>
<dbReference type="OrthoDB" id="3176171at2759"/>
<dbReference type="Proteomes" id="UP000094801">
    <property type="component" value="Unassembled WGS sequence"/>
</dbReference>
<feature type="domain" description="Kinesin motor" evidence="2">
    <location>
        <begin position="20"/>
        <end position="358"/>
    </location>
</feature>
<dbReference type="Gene3D" id="3.40.850.10">
    <property type="entry name" value="Kinesin motor domain"/>
    <property type="match status" value="1"/>
</dbReference>
<dbReference type="InterPro" id="IPR001752">
    <property type="entry name" value="Kinesin_motor_dom"/>
</dbReference>
<dbReference type="GO" id="GO:0003777">
    <property type="term" value="F:microtubule motor activity"/>
    <property type="evidence" value="ECO:0007669"/>
    <property type="project" value="InterPro"/>
</dbReference>
<dbReference type="EMBL" id="KV453848">
    <property type="protein sequence ID" value="ODV87107.1"/>
    <property type="molecule type" value="Genomic_DNA"/>
</dbReference>
<evidence type="ECO:0000256" key="1">
    <source>
        <dbReference type="PROSITE-ProRule" id="PRU00283"/>
    </source>
</evidence>
<sequence length="512" mass="58189">MIQVKKRSDRVSASTNGSDHIKVVIRVRPILNDTTTTSLIDIDLNDPYSRNVILKPNENTPQAMKYREPLRFKFNKCFFSSSSQMEIFQNVGLEMIDHSINGFNSCILAYGQTGSGKTHTMMGSKEQPGLIPLICEELFNKLNVPNNTTTKFKIKCSFFEIYQEQVMDLLNNKSKNLKIRENLEKQSIIENLSEFQVSSLDDVLKLLKIGNNNRTTASTHLNKQSSRSHSILTLNIVQEIYNDTDNSITKLNSNLKLVDLAGSEKSSASDGLDKIRQQEGNKINKSLTTLGRILTILSEKKSKSALGVVVPYRESILTRLLKENIGGNSKTTMVGCISPIDFDESLSTLRFATITSKIENSVKINKESKFEINEMIKRYEDEKLELLNHIESLKVNNDTDVDFKKLENMINWQNDYIDSISFSNSIKLKNFENDLELAHLKNEKLLKLALNSNNCNIPNDSKFKELEIKTIGKINSLIKNVENLNVLDNVYELDDILNSDLVMKYHIDLDLD</sequence>
<proteinExistence type="inferred from homology"/>
<dbReference type="PANTHER" id="PTHR47969">
    <property type="entry name" value="CHROMOSOME-ASSOCIATED KINESIN KIF4A-RELATED"/>
    <property type="match status" value="1"/>
</dbReference>
<protein>
    <recommendedName>
        <fullName evidence="2">Kinesin motor domain-containing protein</fullName>
    </recommendedName>
</protein>
<keyword evidence="1" id="KW-0067">ATP-binding</keyword>
<dbReference type="Pfam" id="PF00225">
    <property type="entry name" value="Kinesin"/>
    <property type="match status" value="1"/>
</dbReference>
<dbReference type="SMART" id="SM00129">
    <property type="entry name" value="KISc"/>
    <property type="match status" value="1"/>
</dbReference>
<dbReference type="CDD" id="cd00106">
    <property type="entry name" value="KISc"/>
    <property type="match status" value="1"/>
</dbReference>
<comment type="similarity">
    <text evidence="1">Belongs to the TRAFAC class myosin-kinesin ATPase superfamily. Kinesin family.</text>
</comment>
<keyword evidence="4" id="KW-1185">Reference proteome</keyword>
<gene>
    <name evidence="3" type="ORF">CANARDRAFT_205730</name>
</gene>
<dbReference type="PRINTS" id="PR00380">
    <property type="entry name" value="KINESINHEAVY"/>
</dbReference>
<dbReference type="SUPFAM" id="SSF52540">
    <property type="entry name" value="P-loop containing nucleoside triphosphate hydrolases"/>
    <property type="match status" value="1"/>
</dbReference>
<keyword evidence="1" id="KW-0547">Nucleotide-binding</keyword>
<dbReference type="InterPro" id="IPR027640">
    <property type="entry name" value="Kinesin-like_fam"/>
</dbReference>
<dbReference type="AlphaFoldDB" id="A0A1E4T5R9"/>
<dbReference type="PANTHER" id="PTHR47969:SF29">
    <property type="entry name" value="KINESIN-LIKE PROTEIN"/>
    <property type="match status" value="1"/>
</dbReference>
<reference evidence="4" key="1">
    <citation type="submission" date="2016-04" db="EMBL/GenBank/DDBJ databases">
        <title>Comparative genomics of biotechnologically important yeasts.</title>
        <authorList>
            <consortium name="DOE Joint Genome Institute"/>
            <person name="Riley R."/>
            <person name="Haridas S."/>
            <person name="Wolfe K.H."/>
            <person name="Lopes M.R."/>
            <person name="Hittinger C.T."/>
            <person name="Goker M."/>
            <person name="Salamov A."/>
            <person name="Wisecaver J."/>
            <person name="Long T.M."/>
            <person name="Aerts A.L."/>
            <person name="Barry K."/>
            <person name="Choi C."/>
            <person name="Clum A."/>
            <person name="Coughlan A.Y."/>
            <person name="Deshpande S."/>
            <person name="Douglass A.P."/>
            <person name="Hanson S.J."/>
            <person name="Klenk H.-P."/>
            <person name="Labutti K."/>
            <person name="Lapidus A."/>
            <person name="Lindquist E."/>
            <person name="Lipzen A."/>
            <person name="Meier-Kolthoff J.P."/>
            <person name="Ohm R.A."/>
            <person name="Otillar R.P."/>
            <person name="Pangilinan J."/>
            <person name="Peng Y."/>
            <person name="Rokas A."/>
            <person name="Rosa C.A."/>
            <person name="Scheuner C."/>
            <person name="Sibirny A.A."/>
            <person name="Slot J.C."/>
            <person name="Stielow J.B."/>
            <person name="Sun H."/>
            <person name="Kurtzman C.P."/>
            <person name="Blackwell M."/>
            <person name="Grigoriev I.V."/>
            <person name="Jeffries T.W."/>
        </authorList>
    </citation>
    <scope>NUCLEOTIDE SEQUENCE [LARGE SCALE GENOMIC DNA]</scope>
    <source>
        <strain evidence="4">NRRL YB-2248</strain>
    </source>
</reference>
<evidence type="ECO:0000259" key="2">
    <source>
        <dbReference type="PROSITE" id="PS50067"/>
    </source>
</evidence>
<dbReference type="STRING" id="983967.A0A1E4T5R9"/>
<dbReference type="GO" id="GO:0051231">
    <property type="term" value="P:spindle elongation"/>
    <property type="evidence" value="ECO:0007669"/>
    <property type="project" value="TreeGrafter"/>
</dbReference>
<name>A0A1E4T5R9_9ASCO</name>
<evidence type="ECO:0000313" key="4">
    <source>
        <dbReference type="Proteomes" id="UP000094801"/>
    </source>
</evidence>
<keyword evidence="1" id="KW-0505">Motor protein</keyword>
<organism evidence="3 4">
    <name type="scientific">[Candida] arabinofermentans NRRL YB-2248</name>
    <dbReference type="NCBI Taxonomy" id="983967"/>
    <lineage>
        <taxon>Eukaryota</taxon>
        <taxon>Fungi</taxon>
        <taxon>Dikarya</taxon>
        <taxon>Ascomycota</taxon>
        <taxon>Saccharomycotina</taxon>
        <taxon>Pichiomycetes</taxon>
        <taxon>Pichiales</taxon>
        <taxon>Pichiaceae</taxon>
        <taxon>Ogataea</taxon>
        <taxon>Ogataea/Candida clade</taxon>
    </lineage>
</organism>
<dbReference type="GO" id="GO:0007052">
    <property type="term" value="P:mitotic spindle organization"/>
    <property type="evidence" value="ECO:0007669"/>
    <property type="project" value="TreeGrafter"/>
</dbReference>
<dbReference type="InterPro" id="IPR027417">
    <property type="entry name" value="P-loop_NTPase"/>
</dbReference>
<dbReference type="GO" id="GO:0005524">
    <property type="term" value="F:ATP binding"/>
    <property type="evidence" value="ECO:0007669"/>
    <property type="project" value="UniProtKB-UniRule"/>
</dbReference>
<evidence type="ECO:0000313" key="3">
    <source>
        <dbReference type="EMBL" id="ODV87107.1"/>
    </source>
</evidence>
<dbReference type="InterPro" id="IPR036961">
    <property type="entry name" value="Kinesin_motor_dom_sf"/>
</dbReference>